<comment type="caution">
    <text evidence="2">The sequence shown here is derived from an EMBL/GenBank/DDBJ whole genome shotgun (WGS) entry which is preliminary data.</text>
</comment>
<evidence type="ECO:0000313" key="4">
    <source>
        <dbReference type="Proteomes" id="UP000536909"/>
    </source>
</evidence>
<organism evidence="2 3">
    <name type="scientific">Deinococcus metallilatus</name>
    <dbReference type="NCBI Taxonomy" id="1211322"/>
    <lineage>
        <taxon>Bacteria</taxon>
        <taxon>Thermotogati</taxon>
        <taxon>Deinococcota</taxon>
        <taxon>Deinococci</taxon>
        <taxon>Deinococcales</taxon>
        <taxon>Deinococcaceae</taxon>
        <taxon>Deinococcus</taxon>
    </lineage>
</organism>
<protein>
    <submittedName>
        <fullName evidence="2">Uncharacterized protein</fullName>
    </submittedName>
</protein>
<gene>
    <name evidence="2" type="ORF">FCS05_17955</name>
    <name evidence="1" type="ORF">HNQ10_003926</name>
</gene>
<evidence type="ECO:0000313" key="2">
    <source>
        <dbReference type="EMBL" id="TLK22382.1"/>
    </source>
</evidence>
<sequence length="147" mass="15827">MLDLQKEPPVVPLGLDGHLGVIRHRLSGSVNVAFDDALQRCGGLGVQEPEQVSGRVVGVQLLGNTLHFFLPSFPSLSNVRAGVFGWSPPRVQVHPPRLPVYRGGRELVVQNPAQLRPLKPLNNAGSAIVVLVVLDDEGGYVTLEAFQ</sequence>
<evidence type="ECO:0000313" key="3">
    <source>
        <dbReference type="Proteomes" id="UP000308000"/>
    </source>
</evidence>
<evidence type="ECO:0000313" key="1">
    <source>
        <dbReference type="EMBL" id="MBB5297060.1"/>
    </source>
</evidence>
<dbReference type="EMBL" id="JACHFV010000017">
    <property type="protein sequence ID" value="MBB5297060.1"/>
    <property type="molecule type" value="Genomic_DNA"/>
</dbReference>
<dbReference type="EMBL" id="VBRC01000017">
    <property type="protein sequence ID" value="TLK22382.1"/>
    <property type="molecule type" value="Genomic_DNA"/>
</dbReference>
<dbReference type="RefSeq" id="WP_129117969.1">
    <property type="nucleotide sequence ID" value="NZ_BSUI01000038.1"/>
</dbReference>
<dbReference type="Proteomes" id="UP000536909">
    <property type="component" value="Unassembled WGS sequence"/>
</dbReference>
<dbReference type="AlphaFoldDB" id="A0AAJ5JX60"/>
<proteinExistence type="predicted"/>
<dbReference type="Proteomes" id="UP000308000">
    <property type="component" value="Unassembled WGS sequence"/>
</dbReference>
<reference evidence="2 3" key="1">
    <citation type="submission" date="2019-04" db="EMBL/GenBank/DDBJ databases">
        <title>Deinococcus metalilatus MA1002 mutant No.5.</title>
        <authorList>
            <person name="Park W."/>
            <person name="Park C."/>
        </authorList>
    </citation>
    <scope>NUCLEOTIDE SEQUENCE [LARGE SCALE GENOMIC DNA]</scope>
    <source>
        <strain evidence="2 3">MA1002-m5</strain>
    </source>
</reference>
<accession>A0AAJ5JX60</accession>
<reference evidence="1 4" key="2">
    <citation type="submission" date="2020-08" db="EMBL/GenBank/DDBJ databases">
        <title>Genomic Encyclopedia of Type Strains, Phase IV (KMG-IV): sequencing the most valuable type-strain genomes for metagenomic binning, comparative biology and taxonomic classification.</title>
        <authorList>
            <person name="Goeker M."/>
        </authorList>
    </citation>
    <scope>NUCLEOTIDE SEQUENCE [LARGE SCALE GENOMIC DNA]</scope>
    <source>
        <strain evidence="1 4">DSM 105434</strain>
    </source>
</reference>
<name>A0AAJ5JX60_9DEIO</name>
<keyword evidence="4" id="KW-1185">Reference proteome</keyword>